<dbReference type="InterPro" id="IPR000424">
    <property type="entry name" value="Primosome_PriB/ssb"/>
</dbReference>
<keyword evidence="1 2" id="KW-0238">DNA-binding</keyword>
<sequence>MANLGKVTVTGNLTDDPKRITTAEGKTFLSFTVAENKRILDRETNEWRDGETTYWDTTVNSQQLGENVESSLSRGNRVVVQGLAKTEPYVTKD</sequence>
<evidence type="ECO:0000256" key="2">
    <source>
        <dbReference type="PROSITE-ProRule" id="PRU00252"/>
    </source>
</evidence>
<dbReference type="EMBL" id="CP121252">
    <property type="protein sequence ID" value="WFP17526.1"/>
    <property type="molecule type" value="Genomic_DNA"/>
</dbReference>
<dbReference type="PROSITE" id="PS50935">
    <property type="entry name" value="SSB"/>
    <property type="match status" value="1"/>
</dbReference>
<proteinExistence type="predicted"/>
<dbReference type="Proteomes" id="UP001219037">
    <property type="component" value="Chromosome"/>
</dbReference>
<protein>
    <submittedName>
        <fullName evidence="3">Single-stranded DNA-binding protein</fullName>
    </submittedName>
</protein>
<reference evidence="3 4" key="1">
    <citation type="submission" date="2023-04" db="EMBL/GenBank/DDBJ databases">
        <title>Funneling lignin-derived compounds into biodiesel using alkali-halophilic Citricoccus sp. P2.</title>
        <authorList>
            <person name="Luo C.-B."/>
        </authorList>
    </citation>
    <scope>NUCLEOTIDE SEQUENCE [LARGE SCALE GENOMIC DNA]</scope>
    <source>
        <strain evidence="3 4">P2</strain>
    </source>
</reference>
<accession>A0ABY8H8P2</accession>
<dbReference type="SUPFAM" id="SSF50249">
    <property type="entry name" value="Nucleic acid-binding proteins"/>
    <property type="match status" value="1"/>
</dbReference>
<keyword evidence="4" id="KW-1185">Reference proteome</keyword>
<gene>
    <name evidence="3" type="ORF">P8192_05310</name>
</gene>
<dbReference type="PIRSF" id="PIRSF002070">
    <property type="entry name" value="SSB"/>
    <property type="match status" value="1"/>
</dbReference>
<dbReference type="InterPro" id="IPR011344">
    <property type="entry name" value="ssDNA-bd"/>
</dbReference>
<name>A0ABY8H8P2_9MICC</name>
<dbReference type="GO" id="GO:0003677">
    <property type="term" value="F:DNA binding"/>
    <property type="evidence" value="ECO:0007669"/>
    <property type="project" value="UniProtKB-KW"/>
</dbReference>
<dbReference type="RefSeq" id="WP_278159106.1">
    <property type="nucleotide sequence ID" value="NZ_CP121252.1"/>
</dbReference>
<organism evidence="3 4">
    <name type="scientific">Citricoccus muralis</name>
    <dbReference type="NCBI Taxonomy" id="169134"/>
    <lineage>
        <taxon>Bacteria</taxon>
        <taxon>Bacillati</taxon>
        <taxon>Actinomycetota</taxon>
        <taxon>Actinomycetes</taxon>
        <taxon>Micrococcales</taxon>
        <taxon>Micrococcaceae</taxon>
        <taxon>Citricoccus</taxon>
    </lineage>
</organism>
<dbReference type="CDD" id="cd04496">
    <property type="entry name" value="SSB_OBF"/>
    <property type="match status" value="1"/>
</dbReference>
<dbReference type="Gene3D" id="2.40.50.140">
    <property type="entry name" value="Nucleic acid-binding proteins"/>
    <property type="match status" value="1"/>
</dbReference>
<dbReference type="Pfam" id="PF00436">
    <property type="entry name" value="SSB"/>
    <property type="match status" value="1"/>
</dbReference>
<evidence type="ECO:0000313" key="4">
    <source>
        <dbReference type="Proteomes" id="UP001219037"/>
    </source>
</evidence>
<evidence type="ECO:0000256" key="1">
    <source>
        <dbReference type="ARBA" id="ARBA00023125"/>
    </source>
</evidence>
<dbReference type="InterPro" id="IPR012340">
    <property type="entry name" value="NA-bd_OB-fold"/>
</dbReference>
<evidence type="ECO:0000313" key="3">
    <source>
        <dbReference type="EMBL" id="WFP17526.1"/>
    </source>
</evidence>